<organism evidence="4 5">
    <name type="scientific">Trifolium medium</name>
    <dbReference type="NCBI Taxonomy" id="97028"/>
    <lineage>
        <taxon>Eukaryota</taxon>
        <taxon>Viridiplantae</taxon>
        <taxon>Streptophyta</taxon>
        <taxon>Embryophyta</taxon>
        <taxon>Tracheophyta</taxon>
        <taxon>Spermatophyta</taxon>
        <taxon>Magnoliopsida</taxon>
        <taxon>eudicotyledons</taxon>
        <taxon>Gunneridae</taxon>
        <taxon>Pentapetalae</taxon>
        <taxon>rosids</taxon>
        <taxon>fabids</taxon>
        <taxon>Fabales</taxon>
        <taxon>Fabaceae</taxon>
        <taxon>Papilionoideae</taxon>
        <taxon>50 kb inversion clade</taxon>
        <taxon>NPAAA clade</taxon>
        <taxon>Hologalegina</taxon>
        <taxon>IRL clade</taxon>
        <taxon>Trifolieae</taxon>
        <taxon>Trifolium</taxon>
    </lineage>
</organism>
<dbReference type="GO" id="GO:0005634">
    <property type="term" value="C:nucleus"/>
    <property type="evidence" value="ECO:0007669"/>
    <property type="project" value="UniProtKB-SubCell"/>
</dbReference>
<protein>
    <submittedName>
        <fullName evidence="4">Putative RING/FYVE/PHD zinc finger protein</fullName>
    </submittedName>
</protein>
<feature type="non-terminal residue" evidence="4">
    <location>
        <position position="119"/>
    </location>
</feature>
<feature type="compositionally biased region" description="Polar residues" evidence="3">
    <location>
        <begin position="24"/>
        <end position="55"/>
    </location>
</feature>
<proteinExistence type="predicted"/>
<dbReference type="PANTHER" id="PTHR14571:SF9">
    <property type="entry name" value="HISTONE-LYSINE N-METHYLTRANSFERASE SET-26-RELATED"/>
    <property type="match status" value="1"/>
</dbReference>
<dbReference type="AlphaFoldDB" id="A0A392R6C1"/>
<feature type="region of interest" description="Disordered" evidence="3">
    <location>
        <begin position="1"/>
        <end position="110"/>
    </location>
</feature>
<keyword evidence="2" id="KW-0539">Nucleus</keyword>
<evidence type="ECO:0000313" key="4">
    <source>
        <dbReference type="EMBL" id="MCI31330.1"/>
    </source>
</evidence>
<feature type="compositionally biased region" description="Polar residues" evidence="3">
    <location>
        <begin position="100"/>
        <end position="110"/>
    </location>
</feature>
<evidence type="ECO:0000256" key="2">
    <source>
        <dbReference type="ARBA" id="ARBA00023242"/>
    </source>
</evidence>
<evidence type="ECO:0000256" key="1">
    <source>
        <dbReference type="ARBA" id="ARBA00004123"/>
    </source>
</evidence>
<name>A0A392R6C1_9FABA</name>
<feature type="non-terminal residue" evidence="4">
    <location>
        <position position="1"/>
    </location>
</feature>
<reference evidence="4 5" key="1">
    <citation type="journal article" date="2018" name="Front. Plant Sci.">
        <title>Red Clover (Trifolium pratense) and Zigzag Clover (T. medium) - A Picture of Genomic Similarities and Differences.</title>
        <authorList>
            <person name="Dluhosova J."/>
            <person name="Istvanek J."/>
            <person name="Nedelnik J."/>
            <person name="Repkova J."/>
        </authorList>
    </citation>
    <scope>NUCLEOTIDE SEQUENCE [LARGE SCALE GENOMIC DNA]</scope>
    <source>
        <strain evidence="5">cv. 10/8</strain>
        <tissue evidence="4">Leaf</tissue>
    </source>
</reference>
<evidence type="ECO:0000256" key="3">
    <source>
        <dbReference type="SAM" id="MobiDB-lite"/>
    </source>
</evidence>
<dbReference type="Proteomes" id="UP000265520">
    <property type="component" value="Unassembled WGS sequence"/>
</dbReference>
<dbReference type="EMBL" id="LXQA010186350">
    <property type="protein sequence ID" value="MCI31330.1"/>
    <property type="molecule type" value="Genomic_DNA"/>
</dbReference>
<accession>A0A392R6C1</accession>
<feature type="compositionally biased region" description="Low complexity" evidence="3">
    <location>
        <begin position="56"/>
        <end position="70"/>
    </location>
</feature>
<keyword evidence="5" id="KW-1185">Reference proteome</keyword>
<sequence>GHQIPSVFGSSETNASMHHKKESQVQNKISSSVPQKVEKLNQTNTHPSSKLNQSHTPSLNPSPTLNSSMLSDEELALLLHQELNSSPRVPRVPRARHTGSLPQLTSTSATNMLMKRASV</sequence>
<dbReference type="PANTHER" id="PTHR14571">
    <property type="entry name" value="HISTONE-LYSINE N-METHYLTRANSFERASE SET-26-RELATED"/>
    <property type="match status" value="1"/>
</dbReference>
<comment type="subcellular location">
    <subcellularLocation>
        <location evidence="1">Nucleus</location>
    </subcellularLocation>
</comment>
<evidence type="ECO:0000313" key="5">
    <source>
        <dbReference type="Proteomes" id="UP000265520"/>
    </source>
</evidence>
<comment type="caution">
    <text evidence="4">The sequence shown here is derived from an EMBL/GenBank/DDBJ whole genome shotgun (WGS) entry which is preliminary data.</text>
</comment>